<protein>
    <submittedName>
        <fullName evidence="7">Cobalt transport protein</fullName>
    </submittedName>
</protein>
<evidence type="ECO:0000256" key="1">
    <source>
        <dbReference type="ARBA" id="ARBA00004141"/>
    </source>
</evidence>
<dbReference type="AlphaFoldDB" id="A0A0F4LA16"/>
<dbReference type="InterPro" id="IPR003339">
    <property type="entry name" value="ABC/ECF_trnsptr_transmembrane"/>
</dbReference>
<organism evidence="7 8">
    <name type="scientific">Lactobacillus melliventris</name>
    <dbReference type="NCBI Taxonomy" id="1218507"/>
    <lineage>
        <taxon>Bacteria</taxon>
        <taxon>Bacillati</taxon>
        <taxon>Bacillota</taxon>
        <taxon>Bacilli</taxon>
        <taxon>Lactobacillales</taxon>
        <taxon>Lactobacillaceae</taxon>
        <taxon>Lactobacillus</taxon>
    </lineage>
</organism>
<dbReference type="RefSeq" id="WP_046325471.1">
    <property type="nucleotide sequence ID" value="NZ_JBHTMT010000004.1"/>
</dbReference>
<evidence type="ECO:0000256" key="3">
    <source>
        <dbReference type="ARBA" id="ARBA00022692"/>
    </source>
</evidence>
<dbReference type="Proteomes" id="UP000033531">
    <property type="component" value="Unassembled WGS sequence"/>
</dbReference>
<dbReference type="OrthoDB" id="166227at2"/>
<dbReference type="GO" id="GO:0005886">
    <property type="term" value="C:plasma membrane"/>
    <property type="evidence" value="ECO:0007669"/>
    <property type="project" value="UniProtKB-ARBA"/>
</dbReference>
<name>A0A0F4LA16_9LACO</name>
<dbReference type="InterPro" id="IPR051611">
    <property type="entry name" value="ECF_transporter_component"/>
</dbReference>
<reference evidence="7 8" key="1">
    <citation type="submission" date="2015-01" db="EMBL/GenBank/DDBJ databases">
        <title>Comparative genomics of the lactic acid bacteria isolated from the honey bee gut.</title>
        <authorList>
            <person name="Ellegaard K.M."/>
            <person name="Tamarit D."/>
            <person name="Javelind E."/>
            <person name="Olofsson T."/>
            <person name="Andersson S.G."/>
            <person name="Vasquez A."/>
        </authorList>
    </citation>
    <scope>NUCLEOTIDE SEQUENCE [LARGE SCALE GENOMIC DNA]</scope>
    <source>
        <strain evidence="7 8">Hma8</strain>
    </source>
</reference>
<keyword evidence="4 6" id="KW-1133">Transmembrane helix</keyword>
<keyword evidence="2" id="KW-1003">Cell membrane</keyword>
<sequence length="247" mass="28105">MLKWFKSLYPSTKALIVLLLILLSMMSSKWQVQLCLIAVTMILALFSGTLVRLIKLFFESLALIVVFLFVLQVFFISYPDSQKIWWVIKFSQTGLNTAIMLASRIIAISLPIIWYFLVTSSDVIIQALDQTKLPKKAIFVLASTIQVVPQLMWQSNIINEAQQARGVETTGSLWQRIKTFIPMMGPLVLSSVEQNEEKVLTLQARGFSNPTPRTTLHHISKKKIDYLLDIILCLILVVFVIWGGKFL</sequence>
<feature type="transmembrane region" description="Helical" evidence="6">
    <location>
        <begin position="61"/>
        <end position="78"/>
    </location>
</feature>
<dbReference type="EMBL" id="JXLI01000013">
    <property type="protein sequence ID" value="KJY55692.1"/>
    <property type="molecule type" value="Genomic_DNA"/>
</dbReference>
<comment type="subcellular location">
    <subcellularLocation>
        <location evidence="1">Membrane</location>
        <topology evidence="1">Multi-pass membrane protein</topology>
    </subcellularLocation>
</comment>
<dbReference type="Pfam" id="PF02361">
    <property type="entry name" value="CbiQ"/>
    <property type="match status" value="1"/>
</dbReference>
<evidence type="ECO:0000313" key="7">
    <source>
        <dbReference type="EMBL" id="KJY55692.1"/>
    </source>
</evidence>
<proteinExistence type="predicted"/>
<evidence type="ECO:0000313" key="8">
    <source>
        <dbReference type="Proteomes" id="UP000033531"/>
    </source>
</evidence>
<comment type="caution">
    <text evidence="7">The sequence shown here is derived from an EMBL/GenBank/DDBJ whole genome shotgun (WGS) entry which is preliminary data.</text>
</comment>
<dbReference type="PANTHER" id="PTHR34857:SF2">
    <property type="entry name" value="SLL0384 PROTEIN"/>
    <property type="match status" value="1"/>
</dbReference>
<accession>A0A0F4LA16</accession>
<feature type="transmembrane region" description="Helical" evidence="6">
    <location>
        <begin position="98"/>
        <end position="118"/>
    </location>
</feature>
<keyword evidence="5 6" id="KW-0472">Membrane</keyword>
<dbReference type="PATRIC" id="fig|1218507.3.peg.1734"/>
<evidence type="ECO:0000256" key="4">
    <source>
        <dbReference type="ARBA" id="ARBA00022989"/>
    </source>
</evidence>
<feature type="transmembrane region" description="Helical" evidence="6">
    <location>
        <begin position="36"/>
        <end position="54"/>
    </location>
</feature>
<dbReference type="STRING" id="1218507.JF74_15410"/>
<feature type="transmembrane region" description="Helical" evidence="6">
    <location>
        <begin position="226"/>
        <end position="244"/>
    </location>
</feature>
<evidence type="ECO:0000256" key="6">
    <source>
        <dbReference type="SAM" id="Phobius"/>
    </source>
</evidence>
<keyword evidence="3 6" id="KW-0812">Transmembrane</keyword>
<evidence type="ECO:0000256" key="5">
    <source>
        <dbReference type="ARBA" id="ARBA00023136"/>
    </source>
</evidence>
<dbReference type="CDD" id="cd16914">
    <property type="entry name" value="EcfT"/>
    <property type="match status" value="1"/>
</dbReference>
<dbReference type="PANTHER" id="PTHR34857">
    <property type="entry name" value="SLL0384 PROTEIN"/>
    <property type="match status" value="1"/>
</dbReference>
<gene>
    <name evidence="7" type="ORF">JF74_15410</name>
</gene>
<dbReference type="HOGENOM" id="CLU_056469_2_3_9"/>
<evidence type="ECO:0000256" key="2">
    <source>
        <dbReference type="ARBA" id="ARBA00022475"/>
    </source>
</evidence>